<feature type="compositionally biased region" description="Basic and acidic residues" evidence="1">
    <location>
        <begin position="195"/>
        <end position="205"/>
    </location>
</feature>
<keyword evidence="5" id="KW-1185">Reference proteome</keyword>
<dbReference type="RefSeq" id="WP_011521280.1">
    <property type="nucleotide sequence ID" value="NC_008009.1"/>
</dbReference>
<dbReference type="STRING" id="204669.Acid345_0473"/>
<dbReference type="eggNOG" id="COG4254">
    <property type="taxonomic scope" value="Bacteria"/>
</dbReference>
<feature type="chain" id="PRO_5004191351" description="FecR protein domain-containing protein" evidence="2">
    <location>
        <begin position="21"/>
        <end position="238"/>
    </location>
</feature>
<protein>
    <recommendedName>
        <fullName evidence="3">FecR protein domain-containing protein</fullName>
    </recommendedName>
</protein>
<dbReference type="HOGENOM" id="CLU_1164655_0_0_0"/>
<dbReference type="Pfam" id="PF04773">
    <property type="entry name" value="FecR"/>
    <property type="match status" value="1"/>
</dbReference>
<dbReference type="PANTHER" id="PTHR38731">
    <property type="entry name" value="LIPL45-RELATED LIPOPROTEIN-RELATED"/>
    <property type="match status" value="1"/>
</dbReference>
<keyword evidence="2" id="KW-0732">Signal</keyword>
<gene>
    <name evidence="4" type="ordered locus">Acid345_0473</name>
</gene>
<feature type="region of interest" description="Disordered" evidence="1">
    <location>
        <begin position="188"/>
        <end position="238"/>
    </location>
</feature>
<dbReference type="InterPro" id="IPR006860">
    <property type="entry name" value="FecR"/>
</dbReference>
<feature type="signal peptide" evidence="2">
    <location>
        <begin position="1"/>
        <end position="20"/>
    </location>
</feature>
<feature type="domain" description="FecR protein" evidence="3">
    <location>
        <begin position="75"/>
        <end position="166"/>
    </location>
</feature>
<name>Q1IUH2_KORVE</name>
<evidence type="ECO:0000259" key="3">
    <source>
        <dbReference type="Pfam" id="PF04773"/>
    </source>
</evidence>
<proteinExistence type="predicted"/>
<organism evidence="4 5">
    <name type="scientific">Koribacter versatilis (strain Ellin345)</name>
    <dbReference type="NCBI Taxonomy" id="204669"/>
    <lineage>
        <taxon>Bacteria</taxon>
        <taxon>Pseudomonadati</taxon>
        <taxon>Acidobacteriota</taxon>
        <taxon>Terriglobia</taxon>
        <taxon>Terriglobales</taxon>
        <taxon>Candidatus Korobacteraceae</taxon>
        <taxon>Candidatus Korobacter</taxon>
    </lineage>
</organism>
<evidence type="ECO:0000313" key="4">
    <source>
        <dbReference type="EMBL" id="ABF39478.1"/>
    </source>
</evidence>
<reference evidence="4 5" key="1">
    <citation type="journal article" date="2009" name="Appl. Environ. Microbiol.">
        <title>Three genomes from the phylum Acidobacteria provide insight into the lifestyles of these microorganisms in soils.</title>
        <authorList>
            <person name="Ward N.L."/>
            <person name="Challacombe J.F."/>
            <person name="Janssen P.H."/>
            <person name="Henrissat B."/>
            <person name="Coutinho P.M."/>
            <person name="Wu M."/>
            <person name="Xie G."/>
            <person name="Haft D.H."/>
            <person name="Sait M."/>
            <person name="Badger J."/>
            <person name="Barabote R.D."/>
            <person name="Bradley B."/>
            <person name="Brettin T.S."/>
            <person name="Brinkac L.M."/>
            <person name="Bruce D."/>
            <person name="Creasy T."/>
            <person name="Daugherty S.C."/>
            <person name="Davidsen T.M."/>
            <person name="DeBoy R.T."/>
            <person name="Detter J.C."/>
            <person name="Dodson R.J."/>
            <person name="Durkin A.S."/>
            <person name="Ganapathy A."/>
            <person name="Gwinn-Giglio M."/>
            <person name="Han C.S."/>
            <person name="Khouri H."/>
            <person name="Kiss H."/>
            <person name="Kothari S.P."/>
            <person name="Madupu R."/>
            <person name="Nelson K.E."/>
            <person name="Nelson W.C."/>
            <person name="Paulsen I."/>
            <person name="Penn K."/>
            <person name="Ren Q."/>
            <person name="Rosovitz M.J."/>
            <person name="Selengut J.D."/>
            <person name="Shrivastava S."/>
            <person name="Sullivan S.A."/>
            <person name="Tapia R."/>
            <person name="Thompson L.S."/>
            <person name="Watkins K.L."/>
            <person name="Yang Q."/>
            <person name="Yu C."/>
            <person name="Zafar N."/>
            <person name="Zhou L."/>
            <person name="Kuske C.R."/>
        </authorList>
    </citation>
    <scope>NUCLEOTIDE SEQUENCE [LARGE SCALE GENOMIC DNA]</scope>
    <source>
        <strain evidence="4 5">Ellin345</strain>
    </source>
</reference>
<sequence>MKRVLRTVVVAYLFAVGALAWSQASSTDATSLPFGSAVVSDVKGEVSVTLAGNSVSNTAQKGQVLGPNTTIECKKGSALLALADGSQVLLKPNTRVILRAPEQSKGSFLEELIGKITATVKKRSGNEQPFKMGTPTAVITVRGTKFVVEVSKRQQTFVQVMEGLVEVDGFGPMGHPVYLQPGYTTQVGANLSPENPRKLFEDSERGSNSSASRSRKESEGRTGKQSSGASGSGSEVDD</sequence>
<dbReference type="Gene3D" id="2.60.120.1440">
    <property type="match status" value="1"/>
</dbReference>
<dbReference type="OrthoDB" id="129652at2"/>
<dbReference type="AlphaFoldDB" id="Q1IUH2"/>
<evidence type="ECO:0000256" key="1">
    <source>
        <dbReference type="SAM" id="MobiDB-lite"/>
    </source>
</evidence>
<dbReference type="EMBL" id="CP000360">
    <property type="protein sequence ID" value="ABF39478.1"/>
    <property type="molecule type" value="Genomic_DNA"/>
</dbReference>
<dbReference type="EnsemblBacteria" id="ABF39478">
    <property type="protein sequence ID" value="ABF39478"/>
    <property type="gene ID" value="Acid345_0473"/>
</dbReference>
<evidence type="ECO:0000256" key="2">
    <source>
        <dbReference type="SAM" id="SignalP"/>
    </source>
</evidence>
<dbReference type="KEGG" id="aba:Acid345_0473"/>
<feature type="compositionally biased region" description="Low complexity" evidence="1">
    <location>
        <begin position="226"/>
        <end position="238"/>
    </location>
</feature>
<dbReference type="Proteomes" id="UP000002432">
    <property type="component" value="Chromosome"/>
</dbReference>
<evidence type="ECO:0000313" key="5">
    <source>
        <dbReference type="Proteomes" id="UP000002432"/>
    </source>
</evidence>
<accession>Q1IUH2</accession>